<evidence type="ECO:0000256" key="4">
    <source>
        <dbReference type="ARBA" id="ARBA00022989"/>
    </source>
</evidence>
<evidence type="ECO:0000256" key="5">
    <source>
        <dbReference type="ARBA" id="ARBA00023136"/>
    </source>
</evidence>
<dbReference type="SMART" id="SM00321">
    <property type="entry name" value="WSC"/>
    <property type="match status" value="1"/>
</dbReference>
<keyword evidence="6" id="KW-0325">Glycoprotein</keyword>
<evidence type="ECO:0000256" key="3">
    <source>
        <dbReference type="ARBA" id="ARBA00022729"/>
    </source>
</evidence>
<feature type="domain" description="WSC" evidence="8">
    <location>
        <begin position="60"/>
        <end position="160"/>
    </location>
</feature>
<comment type="subcellular location">
    <subcellularLocation>
        <location evidence="1">Membrane</location>
        <topology evidence="1">Single-pass membrane protein</topology>
    </subcellularLocation>
</comment>
<proteinExistence type="predicted"/>
<sequence>MAFSIPNAARSICMLIAFLVALLPCLAQSSSTTASSTSIASSPSAATKTATASVYPGTAKWEYVGCQNETTLMNNTNGLRALNSGVSESLPLMTVDMCLGYCAGGGYAFAGLEYTKECYCSQLLSALSAKLPEEKCDLPCAGNSSQVCGGSLALTVYTAKSSKEGTGFTVRRPMSSSVLALGIALGVLLCLT</sequence>
<keyword evidence="3 7" id="KW-0732">Signal</keyword>
<dbReference type="InterPro" id="IPR051836">
    <property type="entry name" value="Kremen_rcpt"/>
</dbReference>
<reference evidence="9 10" key="1">
    <citation type="submission" date="2018-05" db="EMBL/GenBank/DDBJ databases">
        <title>Genome sequencing and assembly of the regulated plant pathogen Lachnellula willkommii and related sister species for the development of diagnostic species identification markers.</title>
        <authorList>
            <person name="Giroux E."/>
            <person name="Bilodeau G."/>
        </authorList>
    </citation>
    <scope>NUCLEOTIDE SEQUENCE [LARGE SCALE GENOMIC DNA]</scope>
    <source>
        <strain evidence="9 10">CBS 160.35</strain>
    </source>
</reference>
<evidence type="ECO:0000256" key="7">
    <source>
        <dbReference type="SAM" id="SignalP"/>
    </source>
</evidence>
<evidence type="ECO:0000256" key="1">
    <source>
        <dbReference type="ARBA" id="ARBA00004167"/>
    </source>
</evidence>
<dbReference type="Proteomes" id="UP000443090">
    <property type="component" value="Unassembled WGS sequence"/>
</dbReference>
<dbReference type="PROSITE" id="PS51212">
    <property type="entry name" value="WSC"/>
    <property type="match status" value="1"/>
</dbReference>
<evidence type="ECO:0000256" key="2">
    <source>
        <dbReference type="ARBA" id="ARBA00022692"/>
    </source>
</evidence>
<feature type="signal peptide" evidence="7">
    <location>
        <begin position="1"/>
        <end position="27"/>
    </location>
</feature>
<accession>A0A8H8S580</accession>
<name>A0A8H8S580_9HELO</name>
<keyword evidence="2" id="KW-0812">Transmembrane</keyword>
<organism evidence="9 10">
    <name type="scientific">Lachnellula occidentalis</name>
    <dbReference type="NCBI Taxonomy" id="215460"/>
    <lineage>
        <taxon>Eukaryota</taxon>
        <taxon>Fungi</taxon>
        <taxon>Dikarya</taxon>
        <taxon>Ascomycota</taxon>
        <taxon>Pezizomycotina</taxon>
        <taxon>Leotiomycetes</taxon>
        <taxon>Helotiales</taxon>
        <taxon>Lachnaceae</taxon>
        <taxon>Lachnellula</taxon>
    </lineage>
</organism>
<keyword evidence="4" id="KW-1133">Transmembrane helix</keyword>
<dbReference type="OrthoDB" id="5985073at2759"/>
<evidence type="ECO:0000313" key="9">
    <source>
        <dbReference type="EMBL" id="TVY47120.1"/>
    </source>
</evidence>
<dbReference type="GO" id="GO:0005886">
    <property type="term" value="C:plasma membrane"/>
    <property type="evidence" value="ECO:0007669"/>
    <property type="project" value="TreeGrafter"/>
</dbReference>
<keyword evidence="5" id="KW-0472">Membrane</keyword>
<dbReference type="Pfam" id="PF01822">
    <property type="entry name" value="WSC"/>
    <property type="match status" value="1"/>
</dbReference>
<evidence type="ECO:0000259" key="8">
    <source>
        <dbReference type="PROSITE" id="PS51212"/>
    </source>
</evidence>
<dbReference type="InterPro" id="IPR002889">
    <property type="entry name" value="WSC_carb-bd"/>
</dbReference>
<dbReference type="EMBL" id="QGMI01000109">
    <property type="protein sequence ID" value="TVY47120.1"/>
    <property type="molecule type" value="Genomic_DNA"/>
</dbReference>
<dbReference type="PANTHER" id="PTHR24269:SF16">
    <property type="entry name" value="PROTEIN SLG1"/>
    <property type="match status" value="1"/>
</dbReference>
<evidence type="ECO:0000256" key="6">
    <source>
        <dbReference type="ARBA" id="ARBA00023180"/>
    </source>
</evidence>
<dbReference type="AlphaFoldDB" id="A0A8H8S580"/>
<feature type="chain" id="PRO_5034215487" evidence="7">
    <location>
        <begin position="28"/>
        <end position="192"/>
    </location>
</feature>
<evidence type="ECO:0000313" key="10">
    <source>
        <dbReference type="Proteomes" id="UP000443090"/>
    </source>
</evidence>
<protein>
    <submittedName>
        <fullName evidence="9">Putative fungistatic metabolite</fullName>
    </submittedName>
</protein>
<keyword evidence="10" id="KW-1185">Reference proteome</keyword>
<dbReference type="PANTHER" id="PTHR24269">
    <property type="entry name" value="KREMEN PROTEIN"/>
    <property type="match status" value="1"/>
</dbReference>
<comment type="caution">
    <text evidence="9">The sequence shown here is derived from an EMBL/GenBank/DDBJ whole genome shotgun (WGS) entry which is preliminary data.</text>
</comment>
<gene>
    <name evidence="9" type="ORF">LOCC1_G005715</name>
</gene>